<dbReference type="InterPro" id="IPR051396">
    <property type="entry name" value="Bact_Antivir_Def_Nuclease"/>
</dbReference>
<dbReference type="PANTHER" id="PTHR43581">
    <property type="entry name" value="ATP/GTP PHOSPHATASE"/>
    <property type="match status" value="1"/>
</dbReference>
<dbReference type="SUPFAM" id="SSF52540">
    <property type="entry name" value="P-loop containing nucleoside triphosphate hydrolases"/>
    <property type="match status" value="1"/>
</dbReference>
<sequence>MITLERVEIHKYKSIENTQAFEVDKGITILVGMNESGKTNVLEALAKVNYFNNDEKFKFNITHDYPRKELKSLQKNNAEDITPKAITCYYRISEKLKEKINDDLGSKIFKVTNFSYTKNYTNAGSFGGLEVSSKDFLSNYFKDLKDIEQTLKDKLMGIDNIEAIDNIIKELQQEKEKHNELIEKLETLKEFYHNECDWRNPISEYIMRVWIKPNLPKFLYYDEYYSLPSRVSIQKLQQERLEAEELKTAQALFELANIDIETLIKSNDFEDFQAELEATESAITDELFKFWDTNKNLQIEFKIDKVSDSANRQILEHILDIRVKNTDKRVSLPLNKRSKGFNWFFSFLVWFKKIQEDKNAQYILLLDEPGLNLHAMAQENLLNFLEELSKQYQIIYTTHSPFMIDSSHLERVRTIFETKEGSKISDSLQEKDPNTLFPLQAALGYNIAQNLFISKNNLIVEGISDLTYLTYMSSLLQENGKEGLSDDITIIPVGGADKVSAFISLMRGNKLKIVCLLDTFTEQKPKAHIDKLINEEKILKLSQVIFYDKFTEIDVANIEDIFTTEEYLKLFNEAFSEYDNINVEDIDKSKTILDEISKIIGKPRFNHYIPAKLLVSKALKIKDFGDTTINRFEKIFAEVNRFLQK</sequence>
<dbReference type="Gene3D" id="3.40.50.300">
    <property type="entry name" value="P-loop containing nucleotide triphosphate hydrolases"/>
    <property type="match status" value="2"/>
</dbReference>
<dbReference type="Proteomes" id="UP000064525">
    <property type="component" value="Chromosome I"/>
</dbReference>
<dbReference type="Pfam" id="PF13175">
    <property type="entry name" value="AAA_15"/>
    <property type="match status" value="1"/>
</dbReference>
<dbReference type="InterPro" id="IPR027417">
    <property type="entry name" value="P-loop_NTPase"/>
</dbReference>
<evidence type="ECO:0000313" key="6">
    <source>
        <dbReference type="Proteomes" id="UP000029925"/>
    </source>
</evidence>
<protein>
    <submittedName>
        <fullName evidence="5">AAA family ATPase</fullName>
    </submittedName>
    <submittedName>
        <fullName evidence="4">Uncharacterized protein MJECL43</fullName>
    </submittedName>
</protein>
<dbReference type="InterPro" id="IPR034139">
    <property type="entry name" value="TOPRIM_OLD"/>
</dbReference>
<dbReference type="InterPro" id="IPR041685">
    <property type="entry name" value="AAA_GajA/Old/RecF-like"/>
</dbReference>
<dbReference type="EMBL" id="LN907858">
    <property type="protein sequence ID" value="CUU39600.1"/>
    <property type="molecule type" value="Genomic_DNA"/>
</dbReference>
<keyword evidence="1" id="KW-0175">Coiled coil</keyword>
<proteinExistence type="predicted"/>
<dbReference type="PANTHER" id="PTHR43581:SF3">
    <property type="entry name" value="AAA+ ATPASE DOMAIN-CONTAINING PROTEIN"/>
    <property type="match status" value="1"/>
</dbReference>
<keyword evidence="6" id="KW-1185">Reference proteome</keyword>
<evidence type="ECO:0000256" key="1">
    <source>
        <dbReference type="SAM" id="Coils"/>
    </source>
</evidence>
<gene>
    <name evidence="4" type="ORF">BN2458_PEG0714</name>
    <name evidence="5" type="ORF">LS75_007900</name>
</gene>
<feature type="coiled-coil region" evidence="1">
    <location>
        <begin position="161"/>
        <end position="195"/>
    </location>
</feature>
<organism evidence="4 7">
    <name type="scientific">Helicobacter typhlonius</name>
    <dbReference type="NCBI Taxonomy" id="76936"/>
    <lineage>
        <taxon>Bacteria</taxon>
        <taxon>Pseudomonadati</taxon>
        <taxon>Campylobacterota</taxon>
        <taxon>Epsilonproteobacteria</taxon>
        <taxon>Campylobacterales</taxon>
        <taxon>Helicobacteraceae</taxon>
        <taxon>Helicobacter</taxon>
    </lineage>
</organism>
<dbReference type="Pfam" id="PF20469">
    <property type="entry name" value="OLD-like_TOPRIM"/>
    <property type="match status" value="1"/>
</dbReference>
<dbReference type="RefSeq" id="WP_034342755.1">
    <property type="nucleotide sequence ID" value="NZ_CAOMJD010000018.1"/>
</dbReference>
<name>A0A099UGB7_9HELI</name>
<reference evidence="4" key="3">
    <citation type="submission" date="2015-11" db="EMBL/GenBank/DDBJ databases">
        <authorList>
            <person name="Zhang Y."/>
            <person name="Guo Z."/>
        </authorList>
    </citation>
    <scope>NUCLEOTIDE SEQUENCE</scope>
    <source>
        <strain evidence="4">1</strain>
    </source>
</reference>
<evidence type="ECO:0000259" key="3">
    <source>
        <dbReference type="Pfam" id="PF20469"/>
    </source>
</evidence>
<dbReference type="PATRIC" id="fig|76936.10.peg.699"/>
<feature type="domain" description="OLD protein-like TOPRIM" evidence="3">
    <location>
        <begin position="452"/>
        <end position="518"/>
    </location>
</feature>
<dbReference type="GeneID" id="78150992"/>
<evidence type="ECO:0000313" key="4">
    <source>
        <dbReference type="EMBL" id="CUU39600.1"/>
    </source>
</evidence>
<dbReference type="EMBL" id="JRPF02000010">
    <property type="protein sequence ID" value="TLD78103.1"/>
    <property type="molecule type" value="Genomic_DNA"/>
</dbReference>
<feature type="domain" description="Endonuclease GajA/Old nuclease/RecF-like AAA" evidence="2">
    <location>
        <begin position="4"/>
        <end position="404"/>
    </location>
</feature>
<accession>A0A099UGB7</accession>
<evidence type="ECO:0000313" key="5">
    <source>
        <dbReference type="EMBL" id="TLD78103.1"/>
    </source>
</evidence>
<evidence type="ECO:0000259" key="2">
    <source>
        <dbReference type="Pfam" id="PF13175"/>
    </source>
</evidence>
<dbReference type="OrthoDB" id="3322489at2"/>
<dbReference type="KEGG" id="hty:BN2458_PEG0714"/>
<dbReference type="AlphaFoldDB" id="A0A099UGB7"/>
<reference evidence="7" key="2">
    <citation type="submission" date="2015-11" db="EMBL/GenBank/DDBJ databases">
        <authorList>
            <person name="Anvar S.Y."/>
        </authorList>
    </citation>
    <scope>NUCLEOTIDE SEQUENCE [LARGE SCALE GENOMIC DNA]</scope>
</reference>
<reference evidence="5 6" key="1">
    <citation type="journal article" date="2014" name="Genome Announc.">
        <title>Draft genome sequences of eight enterohepatic helicobacter species isolated from both laboratory and wild rodents.</title>
        <authorList>
            <person name="Sheh A."/>
            <person name="Shen Z."/>
            <person name="Fox J.G."/>
        </authorList>
    </citation>
    <scope>NUCLEOTIDE SEQUENCE [LARGE SCALE GENOMIC DNA]</scope>
    <source>
        <strain evidence="5 6">MIT 98-6810</strain>
    </source>
</reference>
<dbReference type="STRING" id="76936.BN2458_PEG0714"/>
<evidence type="ECO:0000313" key="7">
    <source>
        <dbReference type="Proteomes" id="UP000064525"/>
    </source>
</evidence>
<dbReference type="Proteomes" id="UP000029925">
    <property type="component" value="Unassembled WGS sequence"/>
</dbReference>